<dbReference type="Gene3D" id="1.10.110.10">
    <property type="entry name" value="Plant lipid-transfer and hydrophobic proteins"/>
    <property type="match status" value="1"/>
</dbReference>
<dbReference type="PANTHER" id="PTHR33076">
    <property type="entry name" value="NON-SPECIFIC LIPID-TRANSFER PROTEIN 2-RELATED"/>
    <property type="match status" value="1"/>
</dbReference>
<dbReference type="Proteomes" id="UP000075243">
    <property type="component" value="Chromosome 8"/>
</dbReference>
<evidence type="ECO:0000259" key="4">
    <source>
        <dbReference type="Pfam" id="PF00234"/>
    </source>
</evidence>
<accession>A0A151T7E6</accession>
<evidence type="ECO:0000256" key="1">
    <source>
        <dbReference type="ARBA" id="ARBA00009748"/>
    </source>
</evidence>
<comment type="similarity">
    <text evidence="1">Belongs to the plant LTP family.</text>
</comment>
<keyword evidence="6" id="KW-1185">Reference proteome</keyword>
<dbReference type="InterPro" id="IPR016140">
    <property type="entry name" value="Bifunc_inhib/LTP/seed_store"/>
</dbReference>
<reference evidence="5 6" key="1">
    <citation type="journal article" date="2012" name="Nat. Biotechnol.">
        <title>Draft genome sequence of pigeonpea (Cajanus cajan), an orphan legume crop of resource-poor farmers.</title>
        <authorList>
            <person name="Varshney R.K."/>
            <person name="Chen W."/>
            <person name="Li Y."/>
            <person name="Bharti A.K."/>
            <person name="Saxena R.K."/>
            <person name="Schlueter J.A."/>
            <person name="Donoghue M.T."/>
            <person name="Azam S."/>
            <person name="Fan G."/>
            <person name="Whaley A.M."/>
            <person name="Farmer A.D."/>
            <person name="Sheridan J."/>
            <person name="Iwata A."/>
            <person name="Tuteja R."/>
            <person name="Penmetsa R.V."/>
            <person name="Wu W."/>
            <person name="Upadhyaya H.D."/>
            <person name="Yang S.P."/>
            <person name="Shah T."/>
            <person name="Saxena K.B."/>
            <person name="Michael T."/>
            <person name="McCombie W.R."/>
            <person name="Yang B."/>
            <person name="Zhang G."/>
            <person name="Yang H."/>
            <person name="Wang J."/>
            <person name="Spillane C."/>
            <person name="Cook D.R."/>
            <person name="May G.D."/>
            <person name="Xu X."/>
            <person name="Jackson S.A."/>
        </authorList>
    </citation>
    <scope>NUCLEOTIDE SEQUENCE [LARGE SCALE GENOMIC DNA]</scope>
    <source>
        <strain evidence="6">cv. Asha</strain>
    </source>
</reference>
<dbReference type="InterPro" id="IPR036312">
    <property type="entry name" value="Bifun_inhib/LTP/seed_sf"/>
</dbReference>
<gene>
    <name evidence="5" type="ORF">KK1_017494</name>
</gene>
<proteinExistence type="inferred from homology"/>
<dbReference type="GO" id="GO:0008289">
    <property type="term" value="F:lipid binding"/>
    <property type="evidence" value="ECO:0007669"/>
    <property type="project" value="InterPro"/>
</dbReference>
<dbReference type="OMA" id="CQCLKQT"/>
<evidence type="ECO:0000313" key="6">
    <source>
        <dbReference type="Proteomes" id="UP000075243"/>
    </source>
</evidence>
<sequence>MGEKKMATLYMCMMSFGLLTSMVSGFQREEITCNEALTYLLPCEPFMLNLGPLEPSSQCCGGLVAIFLKTKKLGVRRSMCQCIKKSTLEAGIKHERAQLLPQFCKIHFAFPITPNANCSS</sequence>
<name>A0A151T7E6_CAJCA</name>
<evidence type="ECO:0000256" key="2">
    <source>
        <dbReference type="ARBA" id="ARBA00023157"/>
    </source>
</evidence>
<dbReference type="GO" id="GO:0006869">
    <property type="term" value="P:lipid transport"/>
    <property type="evidence" value="ECO:0007669"/>
    <property type="project" value="InterPro"/>
</dbReference>
<feature type="domain" description="Bifunctional inhibitor/plant lipid transfer protein/seed storage helical" evidence="4">
    <location>
        <begin position="33"/>
        <end position="110"/>
    </location>
</feature>
<keyword evidence="2" id="KW-1015">Disulfide bond</keyword>
<dbReference type="PRINTS" id="PR00382">
    <property type="entry name" value="LIPIDTRNSFER"/>
</dbReference>
<dbReference type="InterPro" id="IPR000528">
    <property type="entry name" value="Plant_nsLTP"/>
</dbReference>
<evidence type="ECO:0000256" key="3">
    <source>
        <dbReference type="SAM" id="SignalP"/>
    </source>
</evidence>
<keyword evidence="3" id="KW-0732">Signal</keyword>
<dbReference type="AlphaFoldDB" id="A0A151T7E6"/>
<feature type="signal peptide" evidence="3">
    <location>
        <begin position="1"/>
        <end position="25"/>
    </location>
</feature>
<organism evidence="5 6">
    <name type="scientific">Cajanus cajan</name>
    <name type="common">Pigeon pea</name>
    <name type="synonym">Cajanus indicus</name>
    <dbReference type="NCBI Taxonomy" id="3821"/>
    <lineage>
        <taxon>Eukaryota</taxon>
        <taxon>Viridiplantae</taxon>
        <taxon>Streptophyta</taxon>
        <taxon>Embryophyta</taxon>
        <taxon>Tracheophyta</taxon>
        <taxon>Spermatophyta</taxon>
        <taxon>Magnoliopsida</taxon>
        <taxon>eudicotyledons</taxon>
        <taxon>Gunneridae</taxon>
        <taxon>Pentapetalae</taxon>
        <taxon>rosids</taxon>
        <taxon>fabids</taxon>
        <taxon>Fabales</taxon>
        <taxon>Fabaceae</taxon>
        <taxon>Papilionoideae</taxon>
        <taxon>50 kb inversion clade</taxon>
        <taxon>NPAAA clade</taxon>
        <taxon>indigoferoid/millettioid clade</taxon>
        <taxon>Phaseoleae</taxon>
        <taxon>Cajanus</taxon>
    </lineage>
</organism>
<feature type="chain" id="PRO_5007588929" evidence="3">
    <location>
        <begin position="26"/>
        <end position="120"/>
    </location>
</feature>
<dbReference type="Gramene" id="C.cajan_16990.t">
    <property type="protein sequence ID" value="C.cajan_16990.t.cds1"/>
    <property type="gene ID" value="C.cajan_16990"/>
</dbReference>
<evidence type="ECO:0000313" key="5">
    <source>
        <dbReference type="EMBL" id="KYP62934.1"/>
    </source>
</evidence>
<dbReference type="STRING" id="3821.A0A151T7E6"/>
<dbReference type="EMBL" id="CM003610">
    <property type="protein sequence ID" value="KYP62934.1"/>
    <property type="molecule type" value="Genomic_DNA"/>
</dbReference>
<dbReference type="Pfam" id="PF00234">
    <property type="entry name" value="Tryp_alpha_amyl"/>
    <property type="match status" value="1"/>
</dbReference>
<protein>
    <submittedName>
        <fullName evidence="5">Non-specific lipid-transfer protein AP10</fullName>
    </submittedName>
</protein>
<dbReference type="SUPFAM" id="SSF47699">
    <property type="entry name" value="Bifunctional inhibitor/lipid-transfer protein/seed storage 2S albumin"/>
    <property type="match status" value="1"/>
</dbReference>